<evidence type="ECO:0000259" key="10">
    <source>
        <dbReference type="Pfam" id="PF17903"/>
    </source>
</evidence>
<keyword evidence="5" id="KW-0694">RNA-binding</keyword>
<keyword evidence="3" id="KW-0690">Ribosome biogenesis</keyword>
<evidence type="ECO:0000256" key="3">
    <source>
        <dbReference type="ARBA" id="ARBA00022517"/>
    </source>
</evidence>
<dbReference type="InterPro" id="IPR041174">
    <property type="entry name" value="KRR1-like_KH1"/>
</dbReference>
<dbReference type="AlphaFoldDB" id="A0AAW1X9M5"/>
<keyword evidence="6" id="KW-0539">Nucleus</keyword>
<organism evidence="11 12">
    <name type="scientific">Rubus argutus</name>
    <name type="common">Southern blackberry</name>
    <dbReference type="NCBI Taxonomy" id="59490"/>
    <lineage>
        <taxon>Eukaryota</taxon>
        <taxon>Viridiplantae</taxon>
        <taxon>Streptophyta</taxon>
        <taxon>Embryophyta</taxon>
        <taxon>Tracheophyta</taxon>
        <taxon>Spermatophyta</taxon>
        <taxon>Magnoliopsida</taxon>
        <taxon>eudicotyledons</taxon>
        <taxon>Gunneridae</taxon>
        <taxon>Pentapetalae</taxon>
        <taxon>rosids</taxon>
        <taxon>fabids</taxon>
        <taxon>Rosales</taxon>
        <taxon>Rosaceae</taxon>
        <taxon>Rosoideae</taxon>
        <taxon>Rosoideae incertae sedis</taxon>
        <taxon>Rubus</taxon>
    </lineage>
</organism>
<dbReference type="PANTHER" id="PTHR12581:SF0">
    <property type="entry name" value="KRR1 SMALL SUBUNIT PROCESSOME COMPONENT HOMOLOG"/>
    <property type="match status" value="1"/>
</dbReference>
<dbReference type="GO" id="GO:0003723">
    <property type="term" value="F:RNA binding"/>
    <property type="evidence" value="ECO:0007669"/>
    <property type="project" value="UniProtKB-KW"/>
</dbReference>
<dbReference type="InterPro" id="IPR036612">
    <property type="entry name" value="KH_dom_type_1_sf"/>
</dbReference>
<feature type="compositionally biased region" description="Basic and acidic residues" evidence="9">
    <location>
        <begin position="13"/>
        <end position="27"/>
    </location>
</feature>
<dbReference type="InterPro" id="IPR024166">
    <property type="entry name" value="rRNA_assembly_KRR1"/>
</dbReference>
<evidence type="ECO:0000256" key="2">
    <source>
        <dbReference type="ARBA" id="ARBA00009344"/>
    </source>
</evidence>
<reference evidence="11 12" key="1">
    <citation type="journal article" date="2023" name="G3 (Bethesda)">
        <title>A chromosome-length genome assembly and annotation of blackberry (Rubus argutus, cv. 'Hillquist').</title>
        <authorList>
            <person name="Bruna T."/>
            <person name="Aryal R."/>
            <person name="Dudchenko O."/>
            <person name="Sargent D.J."/>
            <person name="Mead D."/>
            <person name="Buti M."/>
            <person name="Cavallini A."/>
            <person name="Hytonen T."/>
            <person name="Andres J."/>
            <person name="Pham M."/>
            <person name="Weisz D."/>
            <person name="Mascagni F."/>
            <person name="Usai G."/>
            <person name="Natali L."/>
            <person name="Bassil N."/>
            <person name="Fernandez G.E."/>
            <person name="Lomsadze A."/>
            <person name="Armour M."/>
            <person name="Olukolu B."/>
            <person name="Poorten T."/>
            <person name="Britton C."/>
            <person name="Davik J."/>
            <person name="Ashrafi H."/>
            <person name="Aiden E.L."/>
            <person name="Borodovsky M."/>
            <person name="Worthington M."/>
        </authorList>
    </citation>
    <scope>NUCLEOTIDE SEQUENCE [LARGE SCALE GENOMIC DNA]</scope>
    <source>
        <strain evidence="11">PI 553951</strain>
    </source>
</reference>
<dbReference type="Proteomes" id="UP001457282">
    <property type="component" value="Unassembled WGS sequence"/>
</dbReference>
<keyword evidence="12" id="KW-1185">Reference proteome</keyword>
<evidence type="ECO:0000256" key="7">
    <source>
        <dbReference type="ARBA" id="ARBA00023274"/>
    </source>
</evidence>
<protein>
    <recommendedName>
        <fullName evidence="8">KRR-R motif-containing protein 1</fullName>
    </recommendedName>
</protein>
<evidence type="ECO:0000256" key="6">
    <source>
        <dbReference type="ARBA" id="ARBA00023242"/>
    </source>
</evidence>
<feature type="compositionally biased region" description="Polar residues" evidence="9">
    <location>
        <begin position="28"/>
        <end position="41"/>
    </location>
</feature>
<evidence type="ECO:0000256" key="5">
    <source>
        <dbReference type="ARBA" id="ARBA00022884"/>
    </source>
</evidence>
<sequence length="242" mass="27188">MMKKKTKSQKLKGIVEKSKSSTDKDTNLLDQQVMESSPNSLNEEAAAGSFEEQYFATGVYDFREKLLVDAWPELKSAVEKHGLCLSFHRDKRYIAISTTPWTRDPDIFDMAKEFIELLAKSNVSPSMAIQILNGEVIHDYVLVGHQQGGLCLKHGITKEQFSKRWKLFTDMLKDADGLLGVNLYINGNTIVAVGHSLPCVKVIRHYVEACIVDNMKPASLLKRMKVVLDTVRVQMKLGALSI</sequence>
<evidence type="ECO:0000256" key="9">
    <source>
        <dbReference type="SAM" id="MobiDB-lite"/>
    </source>
</evidence>
<keyword evidence="4" id="KW-0698">rRNA processing</keyword>
<comment type="similarity">
    <text evidence="2">Belongs to the KRR1 family.</text>
</comment>
<feature type="region of interest" description="Disordered" evidence="9">
    <location>
        <begin position="1"/>
        <end position="41"/>
    </location>
</feature>
<dbReference type="PANTHER" id="PTHR12581">
    <property type="entry name" value="HIV-1 REV BINDING PROTEIN 2, 3"/>
    <property type="match status" value="1"/>
</dbReference>
<comment type="subcellular location">
    <subcellularLocation>
        <location evidence="1">Nucleus</location>
        <location evidence="1">Nucleolus</location>
    </subcellularLocation>
</comment>
<dbReference type="EMBL" id="JBEDUW010000004">
    <property type="protein sequence ID" value="KAK9933372.1"/>
    <property type="molecule type" value="Genomic_DNA"/>
</dbReference>
<evidence type="ECO:0000256" key="8">
    <source>
        <dbReference type="ARBA" id="ARBA00032993"/>
    </source>
</evidence>
<feature type="compositionally biased region" description="Basic residues" evidence="9">
    <location>
        <begin position="1"/>
        <end position="10"/>
    </location>
</feature>
<evidence type="ECO:0000256" key="4">
    <source>
        <dbReference type="ARBA" id="ARBA00022552"/>
    </source>
</evidence>
<evidence type="ECO:0000313" key="11">
    <source>
        <dbReference type="EMBL" id="KAK9933372.1"/>
    </source>
</evidence>
<gene>
    <name evidence="11" type="ORF">M0R45_020570</name>
</gene>
<proteinExistence type="inferred from homology"/>
<evidence type="ECO:0000313" key="12">
    <source>
        <dbReference type="Proteomes" id="UP001457282"/>
    </source>
</evidence>
<dbReference type="Gene3D" id="3.30.1370.10">
    <property type="entry name" value="K Homology domain, type 1"/>
    <property type="match status" value="2"/>
</dbReference>
<keyword evidence="7" id="KW-0687">Ribonucleoprotein</keyword>
<name>A0AAW1X9M5_RUBAR</name>
<accession>A0AAW1X9M5</accession>
<dbReference type="GO" id="GO:0032040">
    <property type="term" value="C:small-subunit processome"/>
    <property type="evidence" value="ECO:0007669"/>
    <property type="project" value="TreeGrafter"/>
</dbReference>
<evidence type="ECO:0000256" key="1">
    <source>
        <dbReference type="ARBA" id="ARBA00004604"/>
    </source>
</evidence>
<dbReference type="GO" id="GO:0006364">
    <property type="term" value="P:rRNA processing"/>
    <property type="evidence" value="ECO:0007669"/>
    <property type="project" value="UniProtKB-KW"/>
</dbReference>
<comment type="caution">
    <text evidence="11">The sequence shown here is derived from an EMBL/GenBank/DDBJ whole genome shotgun (WGS) entry which is preliminary data.</text>
</comment>
<feature type="domain" description="KRR1 small subunit processome component first KH" evidence="10">
    <location>
        <begin position="61"/>
        <end position="132"/>
    </location>
</feature>
<dbReference type="Pfam" id="PF17903">
    <property type="entry name" value="KH_KRR1_1st"/>
    <property type="match status" value="1"/>
</dbReference>